<proteinExistence type="predicted"/>
<evidence type="ECO:0000256" key="1">
    <source>
        <dbReference type="ARBA" id="ARBA00004141"/>
    </source>
</evidence>
<keyword evidence="2" id="KW-0813">Transport</keyword>
<dbReference type="PANTHER" id="PTHR43385">
    <property type="entry name" value="RIBOFLAVIN TRANSPORTER RIBJ"/>
    <property type="match status" value="1"/>
</dbReference>
<gene>
    <name evidence="8" type="ORF">LJ725_13640</name>
</gene>
<feature type="transmembrane region" description="Helical" evidence="6">
    <location>
        <begin position="164"/>
        <end position="185"/>
    </location>
</feature>
<dbReference type="EMBL" id="JAJISD010000005">
    <property type="protein sequence ID" value="MCC8430018.1"/>
    <property type="molecule type" value="Genomic_DNA"/>
</dbReference>
<comment type="caution">
    <text evidence="8">The sequence shown here is derived from an EMBL/GenBank/DDBJ whole genome shotgun (WGS) entry which is preliminary data.</text>
</comment>
<feature type="transmembrane region" description="Helical" evidence="6">
    <location>
        <begin position="73"/>
        <end position="93"/>
    </location>
</feature>
<evidence type="ECO:0000256" key="3">
    <source>
        <dbReference type="ARBA" id="ARBA00022692"/>
    </source>
</evidence>
<evidence type="ECO:0000256" key="2">
    <source>
        <dbReference type="ARBA" id="ARBA00022448"/>
    </source>
</evidence>
<evidence type="ECO:0000256" key="4">
    <source>
        <dbReference type="ARBA" id="ARBA00022989"/>
    </source>
</evidence>
<keyword evidence="9" id="KW-1185">Reference proteome</keyword>
<dbReference type="Pfam" id="PF07690">
    <property type="entry name" value="MFS_1"/>
    <property type="match status" value="1"/>
</dbReference>
<evidence type="ECO:0000256" key="5">
    <source>
        <dbReference type="ARBA" id="ARBA00023136"/>
    </source>
</evidence>
<name>A0ABS8KVC3_9HYPH</name>
<feature type="transmembrane region" description="Helical" evidence="6">
    <location>
        <begin position="247"/>
        <end position="266"/>
    </location>
</feature>
<accession>A0ABS8KVC3</accession>
<evidence type="ECO:0000259" key="7">
    <source>
        <dbReference type="PROSITE" id="PS50850"/>
    </source>
</evidence>
<comment type="subcellular location">
    <subcellularLocation>
        <location evidence="1">Membrane</location>
        <topology evidence="1">Multi-pass membrane protein</topology>
    </subcellularLocation>
</comment>
<dbReference type="Proteomes" id="UP001198862">
    <property type="component" value="Unassembled WGS sequence"/>
</dbReference>
<feature type="transmembrane region" description="Helical" evidence="6">
    <location>
        <begin position="99"/>
        <end position="123"/>
    </location>
</feature>
<dbReference type="InterPro" id="IPR052983">
    <property type="entry name" value="MFS_Riboflavin_Transporter"/>
</dbReference>
<evidence type="ECO:0000256" key="6">
    <source>
        <dbReference type="SAM" id="Phobius"/>
    </source>
</evidence>
<sequence length="394" mass="40530">MKITAATKATIGLCLTQIVGWGTTFLMPSVLGRHFQRDLDLPSEVVYGGITVMFGVGALFAPRVGRLLDRTGARSVMAVGSVIYALSLAALAFSQGLVTYLLCWAAMGIASTLALNTPASIALAQIAGSRARQAIAILAIIGGFASTVFWPVSEALEVIMSWRGVLLVYAAIHLLVCAPVHLLVLPGRPSVAAQTAVGTSASGLPSDRTDRLFVLLAIAFSCGAFIFTGFIVHAIGVLRGLGHDPASALLLASLIGPAQVGVRVIELLFGHRYAISSSTLFAAAVLPLGLGLALLAGGNFAIALLCLVAFGIANGLKAVLRATLPLALFGRAQFGTYLGRLALPQGIVSAAAPPVLAAVMAKYGAEGVLAMTFVIATIAFVATVLLVRTSGTIR</sequence>
<feature type="transmembrane region" description="Helical" evidence="6">
    <location>
        <begin position="300"/>
        <end position="320"/>
    </location>
</feature>
<feature type="domain" description="Major facilitator superfamily (MFS) profile" evidence="7">
    <location>
        <begin position="9"/>
        <end position="391"/>
    </location>
</feature>
<keyword evidence="5 6" id="KW-0472">Membrane</keyword>
<feature type="transmembrane region" description="Helical" evidence="6">
    <location>
        <begin position="212"/>
        <end position="235"/>
    </location>
</feature>
<dbReference type="PANTHER" id="PTHR43385:SF1">
    <property type="entry name" value="RIBOFLAVIN TRANSPORTER RIBJ"/>
    <property type="match status" value="1"/>
</dbReference>
<dbReference type="PROSITE" id="PS50850">
    <property type="entry name" value="MFS"/>
    <property type="match status" value="1"/>
</dbReference>
<keyword evidence="4 6" id="KW-1133">Transmembrane helix</keyword>
<evidence type="ECO:0000313" key="9">
    <source>
        <dbReference type="Proteomes" id="UP001198862"/>
    </source>
</evidence>
<dbReference type="InterPro" id="IPR036259">
    <property type="entry name" value="MFS_trans_sf"/>
</dbReference>
<dbReference type="SUPFAM" id="SSF103473">
    <property type="entry name" value="MFS general substrate transporter"/>
    <property type="match status" value="1"/>
</dbReference>
<feature type="transmembrane region" description="Helical" evidence="6">
    <location>
        <begin position="135"/>
        <end position="152"/>
    </location>
</feature>
<evidence type="ECO:0000313" key="8">
    <source>
        <dbReference type="EMBL" id="MCC8430018.1"/>
    </source>
</evidence>
<feature type="transmembrane region" description="Helical" evidence="6">
    <location>
        <begin position="44"/>
        <end position="61"/>
    </location>
</feature>
<feature type="transmembrane region" description="Helical" evidence="6">
    <location>
        <begin position="341"/>
        <end position="361"/>
    </location>
</feature>
<dbReference type="InterPro" id="IPR011701">
    <property type="entry name" value="MFS"/>
</dbReference>
<organism evidence="8 9">
    <name type="scientific">Reyranella aquatilis</name>
    <dbReference type="NCBI Taxonomy" id="2035356"/>
    <lineage>
        <taxon>Bacteria</taxon>
        <taxon>Pseudomonadati</taxon>
        <taxon>Pseudomonadota</taxon>
        <taxon>Alphaproteobacteria</taxon>
        <taxon>Hyphomicrobiales</taxon>
        <taxon>Reyranellaceae</taxon>
        <taxon>Reyranella</taxon>
    </lineage>
</organism>
<reference evidence="8 9" key="1">
    <citation type="submission" date="2021-11" db="EMBL/GenBank/DDBJ databases">
        <authorList>
            <person name="Lee D.-H."/>
            <person name="Kim S.-B."/>
        </authorList>
    </citation>
    <scope>NUCLEOTIDE SEQUENCE [LARGE SCALE GENOMIC DNA]</scope>
    <source>
        <strain evidence="8 9">KCTC 52223</strain>
    </source>
</reference>
<protein>
    <submittedName>
        <fullName evidence="8">MFS transporter</fullName>
    </submittedName>
</protein>
<dbReference type="RefSeq" id="WP_230551209.1">
    <property type="nucleotide sequence ID" value="NZ_JAJISD010000005.1"/>
</dbReference>
<feature type="transmembrane region" description="Helical" evidence="6">
    <location>
        <begin position="273"/>
        <end position="294"/>
    </location>
</feature>
<dbReference type="InterPro" id="IPR020846">
    <property type="entry name" value="MFS_dom"/>
</dbReference>
<dbReference type="Gene3D" id="1.20.1250.20">
    <property type="entry name" value="MFS general substrate transporter like domains"/>
    <property type="match status" value="1"/>
</dbReference>
<feature type="transmembrane region" description="Helical" evidence="6">
    <location>
        <begin position="367"/>
        <end position="387"/>
    </location>
</feature>
<keyword evidence="3 6" id="KW-0812">Transmembrane</keyword>